<dbReference type="RefSeq" id="WP_043150391.1">
    <property type="nucleotide sequence ID" value="NZ_BBQY01000049.1"/>
</dbReference>
<dbReference type="AlphaFoldDB" id="A0A401J8I3"/>
<dbReference type="EMBL" id="BBQY01000049">
    <property type="protein sequence ID" value="GBH32878.1"/>
    <property type="molecule type" value="Genomic_DNA"/>
</dbReference>
<accession>A0A401J8I3</accession>
<evidence type="ECO:0000313" key="2">
    <source>
        <dbReference type="Proteomes" id="UP000290975"/>
    </source>
</evidence>
<protein>
    <submittedName>
        <fullName evidence="1">Uncharacterized protein</fullName>
    </submittedName>
</protein>
<evidence type="ECO:0000313" key="1">
    <source>
        <dbReference type="EMBL" id="GBH32878.1"/>
    </source>
</evidence>
<dbReference type="Proteomes" id="UP000290975">
    <property type="component" value="Unassembled WGS sequence"/>
</dbReference>
<reference evidence="1 2" key="1">
    <citation type="submission" date="2014-12" db="EMBL/GenBank/DDBJ databases">
        <title>Whole genome sequencing of Sphingobium xenophagum OW59.</title>
        <authorList>
            <person name="Ohta Y."/>
            <person name="Nishi S."/>
            <person name="Hatada Y."/>
        </authorList>
    </citation>
    <scope>NUCLEOTIDE SEQUENCE [LARGE SCALE GENOMIC DNA]</scope>
    <source>
        <strain evidence="1 2">OW59</strain>
    </source>
</reference>
<keyword evidence="2" id="KW-1185">Reference proteome</keyword>
<comment type="caution">
    <text evidence="1">The sequence shown here is derived from an EMBL/GenBank/DDBJ whole genome shotgun (WGS) entry which is preliminary data.</text>
</comment>
<organism evidence="1 2">
    <name type="scientific">Sphingobium xenophagum</name>
    <dbReference type="NCBI Taxonomy" id="121428"/>
    <lineage>
        <taxon>Bacteria</taxon>
        <taxon>Pseudomonadati</taxon>
        <taxon>Pseudomonadota</taxon>
        <taxon>Alphaproteobacteria</taxon>
        <taxon>Sphingomonadales</taxon>
        <taxon>Sphingomonadaceae</taxon>
        <taxon>Sphingobium</taxon>
    </lineage>
</organism>
<gene>
    <name evidence="1" type="ORF">MBESOW_P4107</name>
</gene>
<name>A0A401J8I3_SPHXE</name>
<sequence length="111" mass="11843">MRVKRQTIAKSVAERLFAAEAALDIAAARIAELNASLPLARLDARFAAAIGQEAIATSAAAVMLIAQTREQMVITHAHLKRASDDVGLGQTAYGDLFKVVSHDQPAHLRVV</sequence>
<proteinExistence type="predicted"/>